<evidence type="ECO:0000256" key="2">
    <source>
        <dbReference type="ARBA" id="ARBA00022527"/>
    </source>
</evidence>
<dbReference type="InParanoid" id="A0A2R6QCM9"/>
<keyword evidence="26" id="KW-1185">Reference proteome</keyword>
<keyword evidence="15 25" id="KW-0675">Receptor</keyword>
<dbReference type="SMART" id="SM00108">
    <property type="entry name" value="B_lectin"/>
    <property type="match status" value="1"/>
</dbReference>
<gene>
    <name evidence="25" type="ORF">CEY00_Acc19150</name>
</gene>
<dbReference type="GO" id="GO:0106310">
    <property type="term" value="F:protein serine kinase activity"/>
    <property type="evidence" value="ECO:0007669"/>
    <property type="project" value="RHEA"/>
</dbReference>
<feature type="signal peptide" evidence="21">
    <location>
        <begin position="1"/>
        <end position="21"/>
    </location>
</feature>
<dbReference type="InterPro" id="IPR036426">
    <property type="entry name" value="Bulb-type_lectin_dom_sf"/>
</dbReference>
<feature type="binding site" evidence="20">
    <location>
        <position position="539"/>
    </location>
    <ligand>
        <name>ATP</name>
        <dbReference type="ChEBI" id="CHEBI:30616"/>
    </ligand>
</feature>
<dbReference type="InterPro" id="IPR003609">
    <property type="entry name" value="Pan_app"/>
</dbReference>
<evidence type="ECO:0000256" key="18">
    <source>
        <dbReference type="ARBA" id="ARBA00048679"/>
    </source>
</evidence>
<evidence type="ECO:0000259" key="22">
    <source>
        <dbReference type="PROSITE" id="PS50011"/>
    </source>
</evidence>
<evidence type="ECO:0000256" key="9">
    <source>
        <dbReference type="ARBA" id="ARBA00022741"/>
    </source>
</evidence>
<evidence type="ECO:0000256" key="10">
    <source>
        <dbReference type="ARBA" id="ARBA00022777"/>
    </source>
</evidence>
<dbReference type="Pfam" id="PF08276">
    <property type="entry name" value="PAN_2"/>
    <property type="match status" value="1"/>
</dbReference>
<comment type="catalytic activity">
    <reaction evidence="18 19">
        <text>L-seryl-[protein] + ATP = O-phospho-L-seryl-[protein] + ADP + H(+)</text>
        <dbReference type="Rhea" id="RHEA:17989"/>
        <dbReference type="Rhea" id="RHEA-COMP:9863"/>
        <dbReference type="Rhea" id="RHEA-COMP:11604"/>
        <dbReference type="ChEBI" id="CHEBI:15378"/>
        <dbReference type="ChEBI" id="CHEBI:29999"/>
        <dbReference type="ChEBI" id="CHEBI:30616"/>
        <dbReference type="ChEBI" id="CHEBI:83421"/>
        <dbReference type="ChEBI" id="CHEBI:456216"/>
        <dbReference type="EC" id="2.7.11.1"/>
    </reaction>
</comment>
<evidence type="ECO:0000256" key="11">
    <source>
        <dbReference type="ARBA" id="ARBA00022840"/>
    </source>
</evidence>
<dbReference type="SUPFAM" id="SSF51110">
    <property type="entry name" value="alpha-D-mannose-specific plant lectins"/>
    <property type="match status" value="1"/>
</dbReference>
<dbReference type="InterPro" id="IPR008271">
    <property type="entry name" value="Ser/Thr_kinase_AS"/>
</dbReference>
<evidence type="ECO:0000256" key="1">
    <source>
        <dbReference type="ARBA" id="ARBA00004479"/>
    </source>
</evidence>
<evidence type="ECO:0000256" key="4">
    <source>
        <dbReference type="ARBA" id="ARBA00022553"/>
    </source>
</evidence>
<feature type="domain" description="Bulb-type lectin" evidence="23">
    <location>
        <begin position="61"/>
        <end position="181"/>
    </location>
</feature>
<keyword evidence="4" id="KW-0597">Phosphoprotein</keyword>
<keyword evidence="11 19" id="KW-0067">ATP-binding</keyword>
<comment type="catalytic activity">
    <reaction evidence="17 19">
        <text>L-threonyl-[protein] + ATP = O-phospho-L-threonyl-[protein] + ADP + H(+)</text>
        <dbReference type="Rhea" id="RHEA:46608"/>
        <dbReference type="Rhea" id="RHEA-COMP:11060"/>
        <dbReference type="Rhea" id="RHEA-COMP:11605"/>
        <dbReference type="ChEBI" id="CHEBI:15378"/>
        <dbReference type="ChEBI" id="CHEBI:30013"/>
        <dbReference type="ChEBI" id="CHEBI:30616"/>
        <dbReference type="ChEBI" id="CHEBI:61977"/>
        <dbReference type="ChEBI" id="CHEBI:456216"/>
        <dbReference type="EC" id="2.7.11.1"/>
    </reaction>
</comment>
<dbReference type="PROSITE" id="PS00108">
    <property type="entry name" value="PROTEIN_KINASE_ST"/>
    <property type="match status" value="1"/>
</dbReference>
<evidence type="ECO:0000313" key="26">
    <source>
        <dbReference type="Proteomes" id="UP000241394"/>
    </source>
</evidence>
<evidence type="ECO:0000256" key="7">
    <source>
        <dbReference type="ARBA" id="ARBA00022729"/>
    </source>
</evidence>
<dbReference type="Proteomes" id="UP000241394">
    <property type="component" value="Chromosome LG17"/>
</dbReference>
<evidence type="ECO:0000256" key="17">
    <source>
        <dbReference type="ARBA" id="ARBA00047899"/>
    </source>
</evidence>
<keyword evidence="13" id="KW-0472">Membrane</keyword>
<reference evidence="26" key="2">
    <citation type="journal article" date="2018" name="BMC Genomics">
        <title>A manually annotated Actinidia chinensis var. chinensis (kiwifruit) genome highlights the challenges associated with draft genomes and gene prediction in plants.</title>
        <authorList>
            <person name="Pilkington S.M."/>
            <person name="Crowhurst R."/>
            <person name="Hilario E."/>
            <person name="Nardozza S."/>
            <person name="Fraser L."/>
            <person name="Peng Y."/>
            <person name="Gunaseelan K."/>
            <person name="Simpson R."/>
            <person name="Tahir J."/>
            <person name="Deroles S.C."/>
            <person name="Templeton K."/>
            <person name="Luo Z."/>
            <person name="Davy M."/>
            <person name="Cheng C."/>
            <person name="McNeilage M."/>
            <person name="Scaglione D."/>
            <person name="Liu Y."/>
            <person name="Zhang Q."/>
            <person name="Datson P."/>
            <person name="De Silva N."/>
            <person name="Gardiner S.E."/>
            <person name="Bassett H."/>
            <person name="Chagne D."/>
            <person name="McCallum J."/>
            <person name="Dzierzon H."/>
            <person name="Deng C."/>
            <person name="Wang Y.Y."/>
            <person name="Barron L."/>
            <person name="Manako K."/>
            <person name="Bowen J."/>
            <person name="Foster T.M."/>
            <person name="Erridge Z.A."/>
            <person name="Tiffin H."/>
            <person name="Waite C.N."/>
            <person name="Davies K.M."/>
            <person name="Grierson E.P."/>
            <person name="Laing W.A."/>
            <person name="Kirk R."/>
            <person name="Chen X."/>
            <person name="Wood M."/>
            <person name="Montefiori M."/>
            <person name="Brummell D.A."/>
            <person name="Schwinn K.E."/>
            <person name="Catanach A."/>
            <person name="Fullerton C."/>
            <person name="Li D."/>
            <person name="Meiyalaghan S."/>
            <person name="Nieuwenhuizen N."/>
            <person name="Read N."/>
            <person name="Prakash R."/>
            <person name="Hunter D."/>
            <person name="Zhang H."/>
            <person name="McKenzie M."/>
            <person name="Knabel M."/>
            <person name="Harris A."/>
            <person name="Allan A.C."/>
            <person name="Gleave A."/>
            <person name="Chen A."/>
            <person name="Janssen B.J."/>
            <person name="Plunkett B."/>
            <person name="Ampomah-Dwamena C."/>
            <person name="Voogd C."/>
            <person name="Leif D."/>
            <person name="Lafferty D."/>
            <person name="Souleyre E.J.F."/>
            <person name="Varkonyi-Gasic E."/>
            <person name="Gambi F."/>
            <person name="Hanley J."/>
            <person name="Yao J.L."/>
            <person name="Cheung J."/>
            <person name="David K.M."/>
            <person name="Warren B."/>
            <person name="Marsh K."/>
            <person name="Snowden K.C."/>
            <person name="Lin-Wang K."/>
            <person name="Brian L."/>
            <person name="Martinez-Sanchez M."/>
            <person name="Wang M."/>
            <person name="Ileperuma N."/>
            <person name="Macnee N."/>
            <person name="Campin R."/>
            <person name="McAtee P."/>
            <person name="Drummond R.S.M."/>
            <person name="Espley R.V."/>
            <person name="Ireland H.S."/>
            <person name="Wu R."/>
            <person name="Atkinson R.G."/>
            <person name="Karunairetnam S."/>
            <person name="Bulley S."/>
            <person name="Chunkath S."/>
            <person name="Hanley Z."/>
            <person name="Storey R."/>
            <person name="Thrimawithana A.H."/>
            <person name="Thomson S."/>
            <person name="David C."/>
            <person name="Testolin R."/>
            <person name="Huang H."/>
            <person name="Hellens R.P."/>
            <person name="Schaffer R.J."/>
        </authorList>
    </citation>
    <scope>NUCLEOTIDE SEQUENCE [LARGE SCALE GENOMIC DNA]</scope>
    <source>
        <strain evidence="26">cv. Red5</strain>
    </source>
</reference>
<comment type="similarity">
    <text evidence="19">Belongs to the protein kinase superfamily. Ser/Thr protein kinase family.</text>
</comment>
<dbReference type="Gene3D" id="2.90.10.30">
    <property type="match status" value="1"/>
</dbReference>
<dbReference type="GO" id="GO:0004674">
    <property type="term" value="F:protein serine/threonine kinase activity"/>
    <property type="evidence" value="ECO:0007669"/>
    <property type="project" value="UniProtKB-KW"/>
</dbReference>
<keyword evidence="12" id="KW-1133">Transmembrane helix</keyword>
<dbReference type="EC" id="2.7.11.1" evidence="19"/>
<evidence type="ECO:0000256" key="16">
    <source>
        <dbReference type="ARBA" id="ARBA00023180"/>
    </source>
</evidence>
<keyword evidence="14" id="KW-1015">Disulfide bond</keyword>
<evidence type="ECO:0000256" key="13">
    <source>
        <dbReference type="ARBA" id="ARBA00023136"/>
    </source>
</evidence>
<dbReference type="PIRSF" id="PIRSF000641">
    <property type="entry name" value="SRK"/>
    <property type="match status" value="1"/>
</dbReference>
<dbReference type="FunFam" id="3.30.200.20:FF:000178">
    <property type="entry name" value="serine/threonine-protein kinase PBS1-like"/>
    <property type="match status" value="1"/>
</dbReference>
<evidence type="ECO:0000256" key="8">
    <source>
        <dbReference type="ARBA" id="ARBA00022734"/>
    </source>
</evidence>
<protein>
    <recommendedName>
        <fullName evidence="19">Receptor-like serine/threonine-protein kinase</fullName>
        <ecNumber evidence="19">2.7.11.1</ecNumber>
    </recommendedName>
</protein>
<dbReference type="GO" id="GO:0016020">
    <property type="term" value="C:membrane"/>
    <property type="evidence" value="ECO:0007669"/>
    <property type="project" value="UniProtKB-SubCell"/>
</dbReference>
<dbReference type="OrthoDB" id="4062651at2759"/>
<dbReference type="CDD" id="cd01098">
    <property type="entry name" value="PAN_AP_plant"/>
    <property type="match status" value="1"/>
</dbReference>
<evidence type="ECO:0000256" key="21">
    <source>
        <dbReference type="SAM" id="SignalP"/>
    </source>
</evidence>
<keyword evidence="9 19" id="KW-0547">Nucleotide-binding</keyword>
<reference evidence="25 26" key="1">
    <citation type="submission" date="2017-07" db="EMBL/GenBank/DDBJ databases">
        <title>An improved, manually edited Actinidia chinensis var. chinensis (kiwifruit) genome highlights the challenges associated with draft genomes and gene prediction in plants.</title>
        <authorList>
            <person name="Pilkington S."/>
            <person name="Crowhurst R."/>
            <person name="Hilario E."/>
            <person name="Nardozza S."/>
            <person name="Fraser L."/>
            <person name="Peng Y."/>
            <person name="Gunaseelan K."/>
            <person name="Simpson R."/>
            <person name="Tahir J."/>
            <person name="Deroles S."/>
            <person name="Templeton K."/>
            <person name="Luo Z."/>
            <person name="Davy M."/>
            <person name="Cheng C."/>
            <person name="Mcneilage M."/>
            <person name="Scaglione D."/>
            <person name="Liu Y."/>
            <person name="Zhang Q."/>
            <person name="Datson P."/>
            <person name="De Silva N."/>
            <person name="Gardiner S."/>
            <person name="Bassett H."/>
            <person name="Chagne D."/>
            <person name="Mccallum J."/>
            <person name="Dzierzon H."/>
            <person name="Deng C."/>
            <person name="Wang Y.-Y."/>
            <person name="Barron N."/>
            <person name="Manako K."/>
            <person name="Bowen J."/>
            <person name="Foster T."/>
            <person name="Erridge Z."/>
            <person name="Tiffin H."/>
            <person name="Waite C."/>
            <person name="Davies K."/>
            <person name="Grierson E."/>
            <person name="Laing W."/>
            <person name="Kirk R."/>
            <person name="Chen X."/>
            <person name="Wood M."/>
            <person name="Montefiori M."/>
            <person name="Brummell D."/>
            <person name="Schwinn K."/>
            <person name="Catanach A."/>
            <person name="Fullerton C."/>
            <person name="Li D."/>
            <person name="Meiyalaghan S."/>
            <person name="Nieuwenhuizen N."/>
            <person name="Read N."/>
            <person name="Prakash R."/>
            <person name="Hunter D."/>
            <person name="Zhang H."/>
            <person name="Mckenzie M."/>
            <person name="Knabel M."/>
            <person name="Harris A."/>
            <person name="Allan A."/>
            <person name="Chen A."/>
            <person name="Janssen B."/>
            <person name="Plunkett B."/>
            <person name="Dwamena C."/>
            <person name="Voogd C."/>
            <person name="Leif D."/>
            <person name="Lafferty D."/>
            <person name="Souleyre E."/>
            <person name="Varkonyi-Gasic E."/>
            <person name="Gambi F."/>
            <person name="Hanley J."/>
            <person name="Yao J.-L."/>
            <person name="Cheung J."/>
            <person name="David K."/>
            <person name="Warren B."/>
            <person name="Marsh K."/>
            <person name="Snowden K."/>
            <person name="Lin-Wang K."/>
            <person name="Brian L."/>
            <person name="Martinez-Sanchez M."/>
            <person name="Wang M."/>
            <person name="Ileperuma N."/>
            <person name="Macnee N."/>
            <person name="Campin R."/>
            <person name="Mcatee P."/>
            <person name="Drummond R."/>
            <person name="Espley R."/>
            <person name="Ireland H."/>
            <person name="Wu R."/>
            <person name="Atkinson R."/>
            <person name="Karunairetnam S."/>
            <person name="Bulley S."/>
            <person name="Chunkath S."/>
            <person name="Hanley Z."/>
            <person name="Storey R."/>
            <person name="Thrimawithana A."/>
            <person name="Thomson S."/>
            <person name="David C."/>
            <person name="Testolin R."/>
        </authorList>
    </citation>
    <scope>NUCLEOTIDE SEQUENCE [LARGE SCALE GENOMIC DNA]</scope>
    <source>
        <strain evidence="26">cv. Red5</strain>
        <tissue evidence="25">Young leaf</tissue>
    </source>
</reference>
<dbReference type="Gene3D" id="3.30.200.20">
    <property type="entry name" value="Phosphorylase Kinase, domain 1"/>
    <property type="match status" value="1"/>
</dbReference>
<name>A0A2R6QCM9_ACTCC</name>
<dbReference type="Pfam" id="PF00069">
    <property type="entry name" value="Pkinase"/>
    <property type="match status" value="1"/>
</dbReference>
<evidence type="ECO:0000256" key="19">
    <source>
        <dbReference type="PIRNR" id="PIRNR000641"/>
    </source>
</evidence>
<dbReference type="PROSITE" id="PS00107">
    <property type="entry name" value="PROTEIN_KINASE_ATP"/>
    <property type="match status" value="1"/>
</dbReference>
<evidence type="ECO:0000256" key="20">
    <source>
        <dbReference type="PROSITE-ProRule" id="PRU10141"/>
    </source>
</evidence>
<dbReference type="PANTHER" id="PTHR47976:SF30">
    <property type="entry name" value="RECEPTOR-LIKE SERINE_THREONINE-PROTEIN KINASE"/>
    <property type="match status" value="1"/>
</dbReference>
<dbReference type="CDD" id="cd00028">
    <property type="entry name" value="B_lectin"/>
    <property type="match status" value="1"/>
</dbReference>
<keyword evidence="3" id="KW-0245">EGF-like domain</keyword>
<evidence type="ECO:0000256" key="3">
    <source>
        <dbReference type="ARBA" id="ARBA00022536"/>
    </source>
</evidence>
<dbReference type="GO" id="GO:0030246">
    <property type="term" value="F:carbohydrate binding"/>
    <property type="evidence" value="ECO:0007669"/>
    <property type="project" value="UniProtKB-KW"/>
</dbReference>
<dbReference type="EMBL" id="NKQK01000017">
    <property type="protein sequence ID" value="PSS05880.1"/>
    <property type="molecule type" value="Genomic_DNA"/>
</dbReference>
<evidence type="ECO:0000256" key="5">
    <source>
        <dbReference type="ARBA" id="ARBA00022679"/>
    </source>
</evidence>
<dbReference type="Pfam" id="PF01453">
    <property type="entry name" value="B_lectin"/>
    <property type="match status" value="1"/>
</dbReference>
<feature type="domain" description="Protein kinase" evidence="22">
    <location>
        <begin position="510"/>
        <end position="792"/>
    </location>
</feature>
<sequence length="820" mass="91603">MISKAYLFLPFFFHFLCIADADFPSANVSASWKNNPSNEKGSVEFYDGCALRPILLVHNKTYPAFGMGFFRNGTSISTVNSFYLVVFMIYRDVLFDSNSDEIDESASLLVLWSANRDKPVRENATLDFTVEGELVLKDADGSLVWSTDNAYGHSVAGLEISVGGNLMIRNRSNGVVWQSFDHPTDTWLPNQKIYNGQRITARSSWSNLSTGIYYLSMTGNGVCTFLDSNPPKEYANLTKIHESIEKGSGMDISYRETYAQFNFNYNTSGFRYIVMEPNGHLTLYQVEKLTNFFIVRPFVDILSTTTVAGDCTYPKACGRYGICLDGGGCICPVDHNENSNYFRQFQPDVGCAEITPLSCKDSPKSHTFLKLPNVTYFDFAPVLLNTTIEKCKEVCLSNCSCKAALFRYKEYVSFGDCSLQSDELYSFRTTTKEDFGFYSFIKVQKMPNQIKLVKVLVPCLLAGLVATFVAAICYRYRMLKNTPDAEVEGDDGVTEALTKFSFEEMKSGTQNFQIKLGQGGFGSVFEGVLFHDGTKVAVKCLDSVGQGRKEFLAEVNTIGTVNHFNLVKLIGYSAERLNRILVYEYMCNGSLDRWIFNAEKSKTLSWGTRQKIIYGVAKGLEYLHEGCHKKIIHFDIKPQNILLDGDFNAKISDFGLAKMIDRNQNLVLSVLKGTPGYLAPELFGRSTGSVKADVYSFGVVILETVCGRKNSVSSLDDTPLINIVKTKAEEDQLCDLIDESNKDMQCHKEEATKMIKIGIWCLQSHDKRPSMSTVVKALEGLKDIDLITDHFLTMNHIGKSTEVHLNISAAPEASLLSGPR</sequence>
<dbReference type="AlphaFoldDB" id="A0A2R6QCM9"/>
<evidence type="ECO:0000256" key="14">
    <source>
        <dbReference type="ARBA" id="ARBA00023157"/>
    </source>
</evidence>
<dbReference type="InterPro" id="IPR001480">
    <property type="entry name" value="Bulb-type_lectin_dom"/>
</dbReference>
<dbReference type="GO" id="GO:0005524">
    <property type="term" value="F:ATP binding"/>
    <property type="evidence" value="ECO:0007669"/>
    <property type="project" value="UniProtKB-UniRule"/>
</dbReference>
<dbReference type="InterPro" id="IPR024171">
    <property type="entry name" value="SRK-like_kinase"/>
</dbReference>
<dbReference type="FunFam" id="1.10.510.10:FF:000248">
    <property type="entry name" value="S-receptor-like kinase 5"/>
    <property type="match status" value="1"/>
</dbReference>
<keyword evidence="6" id="KW-0812">Transmembrane</keyword>
<dbReference type="OMA" id="TIFESTW"/>
<feature type="domain" description="Apple" evidence="24">
    <location>
        <begin position="359"/>
        <end position="444"/>
    </location>
</feature>
<keyword evidence="10 19" id="KW-0418">Kinase</keyword>
<comment type="caution">
    <text evidence="25">The sequence shown here is derived from an EMBL/GenBank/DDBJ whole genome shotgun (WGS) entry which is preliminary data.</text>
</comment>
<keyword evidence="16" id="KW-0325">Glycoprotein</keyword>
<dbReference type="InterPro" id="IPR017441">
    <property type="entry name" value="Protein_kinase_ATP_BS"/>
</dbReference>
<comment type="subcellular location">
    <subcellularLocation>
        <location evidence="1">Membrane</location>
        <topology evidence="1">Single-pass type I membrane protein</topology>
    </subcellularLocation>
</comment>
<accession>A0A2R6QCM9</accession>
<keyword evidence="8 25" id="KW-0430">Lectin</keyword>
<dbReference type="STRING" id="1590841.A0A2R6QCM9"/>
<dbReference type="FunFam" id="2.90.10.30:FF:000003">
    <property type="entry name" value="Os04g0303100 protein"/>
    <property type="match status" value="1"/>
</dbReference>
<evidence type="ECO:0000256" key="6">
    <source>
        <dbReference type="ARBA" id="ARBA00022692"/>
    </source>
</evidence>
<organism evidence="25 26">
    <name type="scientific">Actinidia chinensis var. chinensis</name>
    <name type="common">Chinese soft-hair kiwi</name>
    <dbReference type="NCBI Taxonomy" id="1590841"/>
    <lineage>
        <taxon>Eukaryota</taxon>
        <taxon>Viridiplantae</taxon>
        <taxon>Streptophyta</taxon>
        <taxon>Embryophyta</taxon>
        <taxon>Tracheophyta</taxon>
        <taxon>Spermatophyta</taxon>
        <taxon>Magnoliopsida</taxon>
        <taxon>eudicotyledons</taxon>
        <taxon>Gunneridae</taxon>
        <taxon>Pentapetalae</taxon>
        <taxon>asterids</taxon>
        <taxon>Ericales</taxon>
        <taxon>Actinidiaceae</taxon>
        <taxon>Actinidia</taxon>
    </lineage>
</organism>
<dbReference type="InterPro" id="IPR011009">
    <property type="entry name" value="Kinase-like_dom_sf"/>
</dbReference>
<evidence type="ECO:0000313" key="25">
    <source>
        <dbReference type="EMBL" id="PSS05880.1"/>
    </source>
</evidence>
<dbReference type="SMART" id="SM00473">
    <property type="entry name" value="PAN_AP"/>
    <property type="match status" value="1"/>
</dbReference>
<dbReference type="PROSITE" id="PS50927">
    <property type="entry name" value="BULB_LECTIN"/>
    <property type="match status" value="1"/>
</dbReference>
<dbReference type="SUPFAM" id="SSF56112">
    <property type="entry name" value="Protein kinase-like (PK-like)"/>
    <property type="match status" value="1"/>
</dbReference>
<dbReference type="PROSITE" id="PS50011">
    <property type="entry name" value="PROTEIN_KINASE_DOM"/>
    <property type="match status" value="1"/>
</dbReference>
<dbReference type="PROSITE" id="PS50948">
    <property type="entry name" value="PAN"/>
    <property type="match status" value="1"/>
</dbReference>
<dbReference type="InterPro" id="IPR000719">
    <property type="entry name" value="Prot_kinase_dom"/>
</dbReference>
<evidence type="ECO:0000259" key="23">
    <source>
        <dbReference type="PROSITE" id="PS50927"/>
    </source>
</evidence>
<evidence type="ECO:0000256" key="15">
    <source>
        <dbReference type="ARBA" id="ARBA00023170"/>
    </source>
</evidence>
<evidence type="ECO:0000259" key="24">
    <source>
        <dbReference type="PROSITE" id="PS50948"/>
    </source>
</evidence>
<evidence type="ECO:0000256" key="12">
    <source>
        <dbReference type="ARBA" id="ARBA00022989"/>
    </source>
</evidence>
<keyword evidence="2 19" id="KW-0723">Serine/threonine-protein kinase</keyword>
<keyword evidence="7 21" id="KW-0732">Signal</keyword>
<keyword evidence="5 19" id="KW-0808">Transferase</keyword>
<dbReference type="SMART" id="SM00220">
    <property type="entry name" value="S_TKc"/>
    <property type="match status" value="1"/>
</dbReference>
<proteinExistence type="inferred from homology"/>
<dbReference type="Gramene" id="PSS05880">
    <property type="protein sequence ID" value="PSS05880"/>
    <property type="gene ID" value="CEY00_Acc19150"/>
</dbReference>
<dbReference type="PANTHER" id="PTHR47976">
    <property type="entry name" value="G-TYPE LECTIN S-RECEPTOR-LIKE SERINE/THREONINE-PROTEIN KINASE SD2-5"/>
    <property type="match status" value="1"/>
</dbReference>
<dbReference type="Gene3D" id="1.10.510.10">
    <property type="entry name" value="Transferase(Phosphotransferase) domain 1"/>
    <property type="match status" value="1"/>
</dbReference>
<feature type="chain" id="PRO_5015339904" description="Receptor-like serine/threonine-protein kinase" evidence="21">
    <location>
        <begin position="22"/>
        <end position="820"/>
    </location>
</feature>
<dbReference type="InterPro" id="IPR051343">
    <property type="entry name" value="G-type_lectin_kinases/EP1-like"/>
</dbReference>